<dbReference type="AlphaFoldDB" id="A0A1M7TPQ1"/>
<dbReference type="GO" id="GO:0006071">
    <property type="term" value="P:glycerol metabolic process"/>
    <property type="evidence" value="ECO:0007669"/>
    <property type="project" value="InterPro"/>
</dbReference>
<dbReference type="STRING" id="1121395.SAMN02745215_02342"/>
<dbReference type="Gene3D" id="1.25.40.340">
    <property type="match status" value="1"/>
</dbReference>
<dbReference type="PROSITE" id="PS51480">
    <property type="entry name" value="DHAL"/>
    <property type="match status" value="1"/>
</dbReference>
<evidence type="ECO:0000256" key="1">
    <source>
        <dbReference type="SAM" id="MobiDB-lite"/>
    </source>
</evidence>
<dbReference type="Pfam" id="PF13684">
    <property type="entry name" value="FakA-like_C"/>
    <property type="match status" value="1"/>
</dbReference>
<dbReference type="InterPro" id="IPR050270">
    <property type="entry name" value="DegV_domain_contain"/>
</dbReference>
<gene>
    <name evidence="3" type="ORF">SAMN02745215_02342</name>
</gene>
<dbReference type="Pfam" id="PF21645">
    <property type="entry name" value="FakA-like_M"/>
    <property type="match status" value="1"/>
</dbReference>
<dbReference type="Pfam" id="PF02734">
    <property type="entry name" value="Dak2"/>
    <property type="match status" value="1"/>
</dbReference>
<sequence length="560" mass="60785">MNGDTGNMITGQQWKQMMRSGARALERKKHDVDALNVFPVPDGDTGTNMNFTIQSAVRDADKTSGATVAEVAAAVSMGSLMGARGNSGVILSQLLRGIAKGLEGHKEAGGQQIAQALQMGVDTAYKAVMRPVEGTILTVAREVAKGAQSSAKQGSDPVKVLKDAYGRGQLTLEKTPDMLPTLKQAGVVDAGGQGFLIILSGWIAALEGQEIEEENVLPVSQVEPQTVRGITAVEDLEFPYCTEFLVKGQNLQVEKIREDLADRGDSLLVVGTEEVVKIHVHVKNPGKILDYAIQWGTLHEVAIHNMLAQNEAMAHAQKMEDIPEENRSKAGQEQEPGSGEEKEHGIVAVAMGEGIAEVFKSLGVDEVIFGGQTMNPSTENLVEAVRKVAAKNVYILPNNGNIVMAARQVKDIVTDRNVFIIPTKSIPQGISALVNYNPYGAAEENARTMEEGLSLIKSGEVTYAVRDSQFGDLEIKEGDILGLIEDVIQVTGRERLQVAQETLGKMNWKEHDLLTVFYGEDVSEEQAQELRAWIEAEAPHIELELYPGNQPLYYYIFGVE</sequence>
<dbReference type="RefSeq" id="WP_072772759.1">
    <property type="nucleotide sequence ID" value="NZ_FRDN01000007.1"/>
</dbReference>
<proteinExistence type="predicted"/>
<dbReference type="NCBIfam" id="TIGR03599">
    <property type="entry name" value="YloV"/>
    <property type="match status" value="1"/>
</dbReference>
<dbReference type="SMART" id="SM01121">
    <property type="entry name" value="Dak1_2"/>
    <property type="match status" value="1"/>
</dbReference>
<evidence type="ECO:0000313" key="4">
    <source>
        <dbReference type="Proteomes" id="UP000184010"/>
    </source>
</evidence>
<name>A0A1M7TPQ1_9FIRM</name>
<dbReference type="InterPro" id="IPR048394">
    <property type="entry name" value="FakA-like_M"/>
</dbReference>
<dbReference type="InterPro" id="IPR019986">
    <property type="entry name" value="YloV-like"/>
</dbReference>
<accession>A0A1M7TPQ1</accession>
<dbReference type="SUPFAM" id="SSF101473">
    <property type="entry name" value="DhaL-like"/>
    <property type="match status" value="1"/>
</dbReference>
<reference evidence="4" key="1">
    <citation type="submission" date="2016-12" db="EMBL/GenBank/DDBJ databases">
        <authorList>
            <person name="Varghese N."/>
            <person name="Submissions S."/>
        </authorList>
    </citation>
    <scope>NUCLEOTIDE SEQUENCE [LARGE SCALE GENOMIC DNA]</scope>
    <source>
        <strain evidence="4">DSM 11544</strain>
    </source>
</reference>
<dbReference type="SMART" id="SM01120">
    <property type="entry name" value="Dak2"/>
    <property type="match status" value="1"/>
</dbReference>
<dbReference type="InterPro" id="IPR004007">
    <property type="entry name" value="DhaL_dom"/>
</dbReference>
<feature type="domain" description="DhaL" evidence="2">
    <location>
        <begin position="12"/>
        <end position="204"/>
    </location>
</feature>
<dbReference type="InterPro" id="IPR036117">
    <property type="entry name" value="DhaL_dom_sf"/>
</dbReference>
<feature type="region of interest" description="Disordered" evidence="1">
    <location>
        <begin position="314"/>
        <end position="341"/>
    </location>
</feature>
<dbReference type="InterPro" id="IPR033470">
    <property type="entry name" value="FakA-like_C"/>
</dbReference>
<evidence type="ECO:0000313" key="3">
    <source>
        <dbReference type="EMBL" id="SHN72695.1"/>
    </source>
</evidence>
<dbReference type="PANTHER" id="PTHR33434:SF4">
    <property type="entry name" value="PHOSPHATASE PROTEIN"/>
    <property type="match status" value="1"/>
</dbReference>
<keyword evidence="4" id="KW-1185">Reference proteome</keyword>
<dbReference type="Proteomes" id="UP000184010">
    <property type="component" value="Unassembled WGS sequence"/>
</dbReference>
<dbReference type="EMBL" id="FRDN01000007">
    <property type="protein sequence ID" value="SHN72695.1"/>
    <property type="molecule type" value="Genomic_DNA"/>
</dbReference>
<dbReference type="GO" id="GO:0004371">
    <property type="term" value="F:glycerone kinase activity"/>
    <property type="evidence" value="ECO:0007669"/>
    <property type="project" value="InterPro"/>
</dbReference>
<protein>
    <recommendedName>
        <fullName evidence="2">DhaL domain-containing protein</fullName>
    </recommendedName>
</protein>
<organism evidence="3 4">
    <name type="scientific">Desulfitobacterium chlororespirans DSM 11544</name>
    <dbReference type="NCBI Taxonomy" id="1121395"/>
    <lineage>
        <taxon>Bacteria</taxon>
        <taxon>Bacillati</taxon>
        <taxon>Bacillota</taxon>
        <taxon>Clostridia</taxon>
        <taxon>Eubacteriales</taxon>
        <taxon>Desulfitobacteriaceae</taxon>
        <taxon>Desulfitobacterium</taxon>
    </lineage>
</organism>
<feature type="compositionally biased region" description="Basic and acidic residues" evidence="1">
    <location>
        <begin position="317"/>
        <end position="332"/>
    </location>
</feature>
<evidence type="ECO:0000259" key="2">
    <source>
        <dbReference type="PROSITE" id="PS51480"/>
    </source>
</evidence>
<dbReference type="PANTHER" id="PTHR33434">
    <property type="entry name" value="DEGV DOMAIN-CONTAINING PROTEIN DR_1986-RELATED"/>
    <property type="match status" value="1"/>
</dbReference>